<organism evidence="2 3">
    <name type="scientific">Methanorbis furvi</name>
    <dbReference type="NCBI Taxonomy" id="3028299"/>
    <lineage>
        <taxon>Archaea</taxon>
        <taxon>Methanobacteriati</taxon>
        <taxon>Methanobacteriota</taxon>
        <taxon>Stenosarchaea group</taxon>
        <taxon>Methanomicrobia</taxon>
        <taxon>Methanomicrobiales</taxon>
        <taxon>Methanocorpusculaceae</taxon>
        <taxon>Methanorbis</taxon>
    </lineage>
</organism>
<name>A0AAE4MFM1_9EURY</name>
<feature type="transmembrane region" description="Helical" evidence="1">
    <location>
        <begin position="6"/>
        <end position="26"/>
    </location>
</feature>
<keyword evidence="1" id="KW-0472">Membrane</keyword>
<dbReference type="EMBL" id="JAWDKA010000013">
    <property type="protein sequence ID" value="MDV0442588.1"/>
    <property type="molecule type" value="Genomic_DNA"/>
</dbReference>
<protein>
    <submittedName>
        <fullName evidence="2">Uncharacterized protein</fullName>
    </submittedName>
</protein>
<dbReference type="Proteomes" id="UP001273136">
    <property type="component" value="Unassembled WGS sequence"/>
</dbReference>
<dbReference type="AlphaFoldDB" id="A0AAE4MFM1"/>
<keyword evidence="3" id="KW-1185">Reference proteome</keyword>
<keyword evidence="1" id="KW-1133">Transmembrane helix</keyword>
<evidence type="ECO:0000313" key="3">
    <source>
        <dbReference type="Proteomes" id="UP001273136"/>
    </source>
</evidence>
<comment type="caution">
    <text evidence="2">The sequence shown here is derived from an EMBL/GenBank/DDBJ whole genome shotgun (WGS) entry which is preliminary data.</text>
</comment>
<accession>A0AAE4MFM1</accession>
<proteinExistence type="predicted"/>
<gene>
    <name evidence="2" type="ORF">McpAg1_18410</name>
</gene>
<reference evidence="2" key="1">
    <citation type="submission" date="2023-06" db="EMBL/GenBank/DDBJ databases">
        <title>Genome sequence of Methancorpusculaceae sp. Ag1.</title>
        <authorList>
            <person name="Protasov E."/>
            <person name="Platt K."/>
            <person name="Poehlein A."/>
            <person name="Daniel R."/>
            <person name="Brune A."/>
        </authorList>
    </citation>
    <scope>NUCLEOTIDE SEQUENCE</scope>
    <source>
        <strain evidence="2">Ag1</strain>
    </source>
</reference>
<evidence type="ECO:0000256" key="1">
    <source>
        <dbReference type="SAM" id="Phobius"/>
    </source>
</evidence>
<keyword evidence="1" id="KW-0812">Transmembrane</keyword>
<sequence length="124" mass="13918">MIDDFANLYELLLAVITAVAALYAWIKDKQAKNDAAYADEVQKYFDPADTTVQAPPEGTPKRSYTMSDEVKSFLISGESEEDQRSMLEQVRDAEAKDLCEYRVSYSRGYYNISYGQIAGGAKYA</sequence>
<dbReference type="RefSeq" id="WP_338095012.1">
    <property type="nucleotide sequence ID" value="NZ_JAWDKA010000013.1"/>
</dbReference>
<evidence type="ECO:0000313" key="2">
    <source>
        <dbReference type="EMBL" id="MDV0442588.1"/>
    </source>
</evidence>